<evidence type="ECO:0000256" key="3">
    <source>
        <dbReference type="ARBA" id="ARBA00022475"/>
    </source>
</evidence>
<dbReference type="AlphaFoldDB" id="A0A3B6NKA9"/>
<feature type="chain" id="PRO_5043178250" description="CASP-like protein" evidence="11">
    <location>
        <begin position="31"/>
        <end position="315"/>
    </location>
</feature>
<dbReference type="PaxDb" id="4565-Traes_6AS_5F60E41FF.1"/>
<keyword evidence="3 9" id="KW-1003">Cell membrane</keyword>
<feature type="region of interest" description="Disordered" evidence="10">
    <location>
        <begin position="180"/>
        <end position="275"/>
    </location>
</feature>
<dbReference type="InterPro" id="IPR044173">
    <property type="entry name" value="CASPL"/>
</dbReference>
<feature type="domain" description="Casparian strip membrane protein" evidence="12">
    <location>
        <begin position="14"/>
        <end position="160"/>
    </location>
</feature>
<evidence type="ECO:0000256" key="1">
    <source>
        <dbReference type="ARBA" id="ARBA00004651"/>
    </source>
</evidence>
<evidence type="ECO:0000256" key="5">
    <source>
        <dbReference type="ARBA" id="ARBA00022989"/>
    </source>
</evidence>
<comment type="subunit">
    <text evidence="9">Homodimer and heterodimers.</text>
</comment>
<dbReference type="InterPro" id="IPR006702">
    <property type="entry name" value="CASP_dom"/>
</dbReference>
<comment type="subcellular location">
    <subcellularLocation>
        <location evidence="1 9">Cell membrane</location>
        <topology evidence="1 9">Multi-pass membrane protein</topology>
    </subcellularLocation>
</comment>
<evidence type="ECO:0000256" key="10">
    <source>
        <dbReference type="SAM" id="MobiDB-lite"/>
    </source>
</evidence>
<reference evidence="13" key="1">
    <citation type="submission" date="2018-08" db="EMBL/GenBank/DDBJ databases">
        <authorList>
            <person name="Rossello M."/>
        </authorList>
    </citation>
    <scope>NUCLEOTIDE SEQUENCE [LARGE SCALE GENOMIC DNA]</scope>
    <source>
        <strain evidence="13">cv. Chinese Spring</strain>
    </source>
</reference>
<evidence type="ECO:0000256" key="8">
    <source>
        <dbReference type="ARBA" id="ARBA00025302"/>
    </source>
</evidence>
<accession>A0A3B6NKA9</accession>
<name>A0A3B6NKA9_WHEAT</name>
<evidence type="ECO:0000256" key="4">
    <source>
        <dbReference type="ARBA" id="ARBA00022692"/>
    </source>
</evidence>
<evidence type="ECO:0000256" key="2">
    <source>
        <dbReference type="ARBA" id="ARBA00007651"/>
    </source>
</evidence>
<dbReference type="Proteomes" id="UP000019116">
    <property type="component" value="Chromosome 6A"/>
</dbReference>
<keyword evidence="6" id="KW-0472">Membrane</keyword>
<organism evidence="13">
    <name type="scientific">Triticum aestivum</name>
    <name type="common">Wheat</name>
    <dbReference type="NCBI Taxonomy" id="4565"/>
    <lineage>
        <taxon>Eukaryota</taxon>
        <taxon>Viridiplantae</taxon>
        <taxon>Streptophyta</taxon>
        <taxon>Embryophyta</taxon>
        <taxon>Tracheophyta</taxon>
        <taxon>Spermatophyta</taxon>
        <taxon>Magnoliopsida</taxon>
        <taxon>Liliopsida</taxon>
        <taxon>Poales</taxon>
        <taxon>Poaceae</taxon>
        <taxon>BOP clade</taxon>
        <taxon>Pooideae</taxon>
        <taxon>Triticodae</taxon>
        <taxon>Triticeae</taxon>
        <taxon>Triticinae</taxon>
        <taxon>Triticum</taxon>
    </lineage>
</organism>
<dbReference type="Pfam" id="PF04535">
    <property type="entry name" value="CASP_dom"/>
    <property type="match status" value="1"/>
</dbReference>
<evidence type="ECO:0000313" key="13">
    <source>
        <dbReference type="EnsemblPlants" id="TraesCS6A02G039100.1"/>
    </source>
</evidence>
<dbReference type="Gramene" id="TraesCS6A02G039100.1">
    <property type="protein sequence ID" value="TraesCS6A02G039100.1"/>
    <property type="gene ID" value="TraesCS6A02G039100"/>
</dbReference>
<evidence type="ECO:0000259" key="12">
    <source>
        <dbReference type="Pfam" id="PF04535"/>
    </source>
</evidence>
<dbReference type="EnsemblPlants" id="TraesCS6A02G039100.1">
    <property type="protein sequence ID" value="TraesCS6A02G039100.1"/>
    <property type="gene ID" value="TraesCS6A02G039100"/>
</dbReference>
<dbReference type="Gramene" id="TraesCS6A03G0088300.1">
    <property type="protein sequence ID" value="TraesCS6A03G0088300.1.CDS"/>
    <property type="gene ID" value="TraesCS6A03G0088300"/>
</dbReference>
<proteinExistence type="inferred from homology"/>
<keyword evidence="5" id="KW-1133">Transmembrane helix</keyword>
<dbReference type="GO" id="GO:0005886">
    <property type="term" value="C:plasma membrane"/>
    <property type="evidence" value="ECO:0007669"/>
    <property type="project" value="UniProtKB-SubCell"/>
</dbReference>
<keyword evidence="11" id="KW-0732">Signal</keyword>
<dbReference type="STRING" id="4565.A0A3B6NKA9"/>
<evidence type="ECO:0000256" key="11">
    <source>
        <dbReference type="SAM" id="SignalP"/>
    </source>
</evidence>
<keyword evidence="7" id="KW-0961">Cell wall biogenesis/degradation</keyword>
<keyword evidence="14" id="KW-1185">Reference proteome</keyword>
<evidence type="ECO:0000313" key="14">
    <source>
        <dbReference type="Proteomes" id="UP000019116"/>
    </source>
</evidence>
<dbReference type="PANTHER" id="PTHR36488:SF9">
    <property type="entry name" value="CASP-LIKE PROTEIN"/>
    <property type="match status" value="1"/>
</dbReference>
<feature type="compositionally biased region" description="Pro residues" evidence="10">
    <location>
        <begin position="196"/>
        <end position="250"/>
    </location>
</feature>
<comment type="function">
    <text evidence="8">Regulates membrane-cell wall junctions and localized cell wall deposition. Required for establishment of the Casparian strip membrane domain (CSD) and the subsequent formation of Casparian strips, a cell wall modification of the root endodermis that determines an apoplastic barrier between the intraorganismal apoplasm and the extraorganismal apoplasm and prevents lateral diffusion.</text>
</comment>
<dbReference type="OrthoDB" id="691576at2759"/>
<feature type="signal peptide" evidence="11">
    <location>
        <begin position="1"/>
        <end position="30"/>
    </location>
</feature>
<protein>
    <recommendedName>
        <fullName evidence="9">CASP-like protein</fullName>
    </recommendedName>
</protein>
<sequence>MGGGSNSGKPGASEALSLVFRIATVGLSLASAITTAASTQSQCVHDDCNGVATAAVSSGNYNSFKYSALADLLSAVLQGVAICLEVARKEKAAKVVELIDKLLLALTSTSAALLLAVDDITSCGSPRGGGRRRSRRFCTQAGGFCGKIRASSALSLVAAVSVSVTVYTRHIPVSFTLTPRTSTSAAGIPKNGGTTAPPPKNGGTTAPPPENGGTTAPPPENGGTTAPPPKNGGTTAPPPENGGTTAPPPKNGGTAAPTRTKCGEEQPSCTEIGTPPCCGCTTLTIRQGCEIAERVVSPAVLRMPEADDPGRLPEP</sequence>
<keyword evidence="4" id="KW-0812">Transmembrane</keyword>
<evidence type="ECO:0000256" key="7">
    <source>
        <dbReference type="ARBA" id="ARBA00023316"/>
    </source>
</evidence>
<comment type="similarity">
    <text evidence="2 9">Belongs to the Casparian strip membrane proteins (CASP) family.</text>
</comment>
<evidence type="ECO:0000256" key="6">
    <source>
        <dbReference type="ARBA" id="ARBA00023136"/>
    </source>
</evidence>
<reference evidence="13" key="2">
    <citation type="submission" date="2018-10" db="UniProtKB">
        <authorList>
            <consortium name="EnsemblPlants"/>
        </authorList>
    </citation>
    <scope>IDENTIFICATION</scope>
</reference>
<dbReference type="PANTHER" id="PTHR36488">
    <property type="entry name" value="CASP-LIKE PROTEIN 1U1"/>
    <property type="match status" value="1"/>
</dbReference>
<evidence type="ECO:0000256" key="9">
    <source>
        <dbReference type="RuleBase" id="RU361233"/>
    </source>
</evidence>
<dbReference type="GO" id="GO:0071555">
    <property type="term" value="P:cell wall organization"/>
    <property type="evidence" value="ECO:0007669"/>
    <property type="project" value="UniProtKB-KW"/>
</dbReference>